<name>A0A1V4HY14_NITVU</name>
<sequence>MKKILIALAATTMLTGVVSAQSISERTGVNSVLGVAPSTADFVKEVATSDMLEIEAAKIAQQKGNDAEKKFAERVIADHTQTSNDLKGMVKSGDLKAELPTALDSSAQSKLDKLRVATPQEFAALYDPMQVDAHEDAVSLFERYSKSGDNANLKNWAGKTLETLKSHLVMAIKMNEDRRSTVGSSKSAPAPMRMDRK</sequence>
<dbReference type="RefSeq" id="WP_079447233.1">
    <property type="nucleotide sequence ID" value="NZ_MWPQ01000044.1"/>
</dbReference>
<dbReference type="PANTHER" id="PTHR38593">
    <property type="entry name" value="BLR2558 PROTEIN"/>
    <property type="match status" value="1"/>
</dbReference>
<feature type="signal peptide" evidence="2">
    <location>
        <begin position="1"/>
        <end position="20"/>
    </location>
</feature>
<feature type="chain" id="PRO_5012166373" evidence="2">
    <location>
        <begin position="21"/>
        <end position="197"/>
    </location>
</feature>
<keyword evidence="2" id="KW-0732">Signal</keyword>
<dbReference type="Proteomes" id="UP000189940">
    <property type="component" value="Unassembled WGS sequence"/>
</dbReference>
<evidence type="ECO:0000256" key="1">
    <source>
        <dbReference type="SAM" id="MobiDB-lite"/>
    </source>
</evidence>
<dbReference type="AlphaFoldDB" id="A0A1V4HY14"/>
<dbReference type="Gene3D" id="1.20.1260.10">
    <property type="match status" value="1"/>
</dbReference>
<comment type="caution">
    <text evidence="4">The sequence shown here is derived from an EMBL/GenBank/DDBJ whole genome shotgun (WGS) entry which is preliminary data.</text>
</comment>
<feature type="region of interest" description="Disordered" evidence="1">
    <location>
        <begin position="176"/>
        <end position="197"/>
    </location>
</feature>
<protein>
    <submittedName>
        <fullName evidence="4">DUF305 domain-containing protein</fullName>
    </submittedName>
</protein>
<dbReference type="PANTHER" id="PTHR38593:SF1">
    <property type="entry name" value="BLR2558 PROTEIN"/>
    <property type="match status" value="1"/>
</dbReference>
<proteinExistence type="predicted"/>
<dbReference type="InterPro" id="IPR012347">
    <property type="entry name" value="Ferritin-like"/>
</dbReference>
<keyword evidence="5" id="KW-1185">Reference proteome</keyword>
<evidence type="ECO:0000259" key="3">
    <source>
        <dbReference type="Pfam" id="PF13628"/>
    </source>
</evidence>
<dbReference type="STRING" id="29421.B2M20_11755"/>
<dbReference type="OrthoDB" id="9101320at2"/>
<evidence type="ECO:0000313" key="4">
    <source>
        <dbReference type="EMBL" id="OPH82462.1"/>
    </source>
</evidence>
<reference evidence="4 5" key="1">
    <citation type="submission" date="2017-02" db="EMBL/GenBank/DDBJ databases">
        <title>Genome sequence of the nitrite-oxidizing bacterium Nitrobacter vulgaris strain Ab1.</title>
        <authorList>
            <person name="Mellbye B.L."/>
            <person name="Davis E.W."/>
            <person name="Spieck E."/>
            <person name="Chang J.H."/>
            <person name="Bottomley P.J."/>
            <person name="Sayavedra-Soto L.A."/>
        </authorList>
    </citation>
    <scope>NUCLEOTIDE SEQUENCE [LARGE SCALE GENOMIC DNA]</scope>
    <source>
        <strain evidence="4 5">Ab1</strain>
    </source>
</reference>
<accession>A0A1V4HY14</accession>
<organism evidence="4 5">
    <name type="scientific">Nitrobacter vulgaris</name>
    <dbReference type="NCBI Taxonomy" id="29421"/>
    <lineage>
        <taxon>Bacteria</taxon>
        <taxon>Pseudomonadati</taxon>
        <taxon>Pseudomonadota</taxon>
        <taxon>Alphaproteobacteria</taxon>
        <taxon>Hyphomicrobiales</taxon>
        <taxon>Nitrobacteraceae</taxon>
        <taxon>Nitrobacter</taxon>
    </lineage>
</organism>
<dbReference type="InterPro" id="IPR025419">
    <property type="entry name" value="DUF4142"/>
</dbReference>
<gene>
    <name evidence="4" type="ORF">B2M20_11755</name>
</gene>
<evidence type="ECO:0000256" key="2">
    <source>
        <dbReference type="SAM" id="SignalP"/>
    </source>
</evidence>
<feature type="domain" description="DUF4142" evidence="3">
    <location>
        <begin position="38"/>
        <end position="173"/>
    </location>
</feature>
<evidence type="ECO:0000313" key="5">
    <source>
        <dbReference type="Proteomes" id="UP000189940"/>
    </source>
</evidence>
<dbReference type="Pfam" id="PF13628">
    <property type="entry name" value="DUF4142"/>
    <property type="match status" value="1"/>
</dbReference>
<dbReference type="EMBL" id="MWPQ01000044">
    <property type="protein sequence ID" value="OPH82462.1"/>
    <property type="molecule type" value="Genomic_DNA"/>
</dbReference>